<dbReference type="Proteomes" id="UP000019254">
    <property type="component" value="Unassembled WGS sequence"/>
</dbReference>
<evidence type="ECO:0000259" key="1">
    <source>
        <dbReference type="Pfam" id="PF00768"/>
    </source>
</evidence>
<dbReference type="GO" id="GO:0006508">
    <property type="term" value="P:proteolysis"/>
    <property type="evidence" value="ECO:0007669"/>
    <property type="project" value="InterPro"/>
</dbReference>
<keyword evidence="2" id="KW-0378">Hydrolase</keyword>
<evidence type="ECO:0000313" key="3">
    <source>
        <dbReference type="Proteomes" id="UP000019254"/>
    </source>
</evidence>
<name>W7C6D9_9LIST</name>
<comment type="caution">
    <text evidence="2">The sequence shown here is derived from an EMBL/GenBank/DDBJ whole genome shotgun (WGS) entry which is preliminary data.</text>
</comment>
<dbReference type="PATRIC" id="fig|1265820.5.peg.314"/>
<keyword evidence="3" id="KW-1185">Reference proteome</keyword>
<protein>
    <submittedName>
        <fullName evidence="2">D-alanyl-D-alanine carboxypeptidase</fullName>
    </submittedName>
</protein>
<sequence>MDGLKTGYTDQAGYCLVGTAVQNGERVISITLGSETDDKRTTDAKKMMELGFSK</sequence>
<dbReference type="EMBL" id="AODE01000004">
    <property type="protein sequence ID" value="EUJ32632.1"/>
    <property type="molecule type" value="Genomic_DNA"/>
</dbReference>
<dbReference type="STRING" id="1265820.PCORN_01615"/>
<organism evidence="2 3">
    <name type="scientific">Listeria cornellensis FSL F6-0969</name>
    <dbReference type="NCBI Taxonomy" id="1265820"/>
    <lineage>
        <taxon>Bacteria</taxon>
        <taxon>Bacillati</taxon>
        <taxon>Bacillota</taxon>
        <taxon>Bacilli</taxon>
        <taxon>Bacillales</taxon>
        <taxon>Listeriaceae</taxon>
        <taxon>Listeria</taxon>
    </lineage>
</organism>
<reference evidence="2 3" key="1">
    <citation type="journal article" date="2014" name="Int. J. Syst. Evol. Microbiol.">
        <title>Listeria floridensis sp. nov., Listeria aquatica sp. nov., Listeria cornellensis sp. nov., Listeria riparia sp. nov. and Listeria grandensis sp. nov., from agricultural and natural environments.</title>
        <authorList>
            <person name="den Bakker H.C."/>
            <person name="Warchocki S."/>
            <person name="Wright E.M."/>
            <person name="Allred A.F."/>
            <person name="Ahlstrom C."/>
            <person name="Manuel C.S."/>
            <person name="Stasiewicz M.J."/>
            <person name="Burrell A."/>
            <person name="Roof S."/>
            <person name="Strawn L."/>
            <person name="Fortes E.D."/>
            <person name="Nightingale K.K."/>
            <person name="Kephart D."/>
            <person name="Wiedmann M."/>
        </authorList>
    </citation>
    <scope>NUCLEOTIDE SEQUENCE [LARGE SCALE GENOMIC DNA]</scope>
    <source>
        <strain evidence="3">FSL F6-969</strain>
    </source>
</reference>
<dbReference type="Pfam" id="PF00768">
    <property type="entry name" value="Peptidase_S11"/>
    <property type="match status" value="1"/>
</dbReference>
<dbReference type="AlphaFoldDB" id="W7C6D9"/>
<dbReference type="SUPFAM" id="SSF56601">
    <property type="entry name" value="beta-lactamase/transpeptidase-like"/>
    <property type="match status" value="1"/>
</dbReference>
<feature type="domain" description="Peptidase S11 D-alanyl-D-alanine carboxypeptidase A N-terminal" evidence="1">
    <location>
        <begin position="1"/>
        <end position="35"/>
    </location>
</feature>
<keyword evidence="2" id="KW-0645">Protease</keyword>
<accession>W7C6D9</accession>
<evidence type="ECO:0000313" key="2">
    <source>
        <dbReference type="EMBL" id="EUJ32632.1"/>
    </source>
</evidence>
<dbReference type="RefSeq" id="WP_277620141.1">
    <property type="nucleotide sequence ID" value="NZ_AODE01000004.1"/>
</dbReference>
<dbReference type="InterPro" id="IPR001967">
    <property type="entry name" value="Peptidase_S11_N"/>
</dbReference>
<gene>
    <name evidence="2" type="ORF">PCORN_01615</name>
</gene>
<keyword evidence="2" id="KW-0121">Carboxypeptidase</keyword>
<dbReference type="InterPro" id="IPR012338">
    <property type="entry name" value="Beta-lactam/transpept-like"/>
</dbReference>
<dbReference type="GO" id="GO:0009002">
    <property type="term" value="F:serine-type D-Ala-D-Ala carboxypeptidase activity"/>
    <property type="evidence" value="ECO:0007669"/>
    <property type="project" value="InterPro"/>
</dbReference>
<proteinExistence type="predicted"/>
<dbReference type="Gene3D" id="3.40.710.10">
    <property type="entry name" value="DD-peptidase/beta-lactamase superfamily"/>
    <property type="match status" value="1"/>
</dbReference>